<dbReference type="Gene3D" id="1.20.58.1370">
    <property type="match status" value="1"/>
</dbReference>
<dbReference type="SMART" id="SM00558">
    <property type="entry name" value="JmjC"/>
    <property type="match status" value="1"/>
</dbReference>
<keyword evidence="12" id="KW-0175">Coiled coil</keyword>
<feature type="compositionally biased region" description="Low complexity" evidence="13">
    <location>
        <begin position="549"/>
        <end position="565"/>
    </location>
</feature>
<protein>
    <submittedName>
        <fullName evidence="16">Histone demethylase UTY-like</fullName>
    </submittedName>
</protein>
<dbReference type="Pfam" id="PF21322">
    <property type="entry name" value="KDM6_C-hel"/>
    <property type="match status" value="1"/>
</dbReference>
<evidence type="ECO:0000256" key="2">
    <source>
        <dbReference type="ARBA" id="ARBA00004123"/>
    </source>
</evidence>
<dbReference type="PaxDb" id="121845-A0A1S3D4P3"/>
<accession>A0A1S3D4P3</accession>
<gene>
    <name evidence="16" type="primary">LOC103511376</name>
</gene>
<dbReference type="SUPFAM" id="SSF57997">
    <property type="entry name" value="Tropomyosin"/>
    <property type="match status" value="1"/>
</dbReference>
<dbReference type="GO" id="GO:0046872">
    <property type="term" value="F:metal ion binding"/>
    <property type="evidence" value="ECO:0007669"/>
    <property type="project" value="UniProtKB-KW"/>
</dbReference>
<dbReference type="PROSITE" id="PS51184">
    <property type="entry name" value="JMJC"/>
    <property type="match status" value="1"/>
</dbReference>
<dbReference type="GO" id="GO:0044666">
    <property type="term" value="C:MLL3/4 complex"/>
    <property type="evidence" value="ECO:0007669"/>
    <property type="project" value="TreeGrafter"/>
</dbReference>
<keyword evidence="4" id="KW-0479">Metal-binding</keyword>
<dbReference type="Gene3D" id="3.30.40.10">
    <property type="entry name" value="Zinc/RING finger domain, C3HC4 (zinc finger)"/>
    <property type="match status" value="1"/>
</dbReference>
<dbReference type="InterPro" id="IPR048562">
    <property type="entry name" value="KDM6A_B-like_C-hel"/>
</dbReference>
<dbReference type="PANTHER" id="PTHR14017">
    <property type="entry name" value="LYSINE-SPECIFIC DEMETHYLASE"/>
    <property type="match status" value="1"/>
</dbReference>
<dbReference type="Proteomes" id="UP000079169">
    <property type="component" value="Unplaced"/>
</dbReference>
<feature type="coiled-coil region" evidence="12">
    <location>
        <begin position="131"/>
        <end position="186"/>
    </location>
</feature>
<comment type="cofactor">
    <cofactor evidence="1">
        <name>Fe(2+)</name>
        <dbReference type="ChEBI" id="CHEBI:29033"/>
    </cofactor>
</comment>
<evidence type="ECO:0000256" key="5">
    <source>
        <dbReference type="ARBA" id="ARBA00022833"/>
    </source>
</evidence>
<evidence type="ECO:0000256" key="4">
    <source>
        <dbReference type="ARBA" id="ARBA00022723"/>
    </source>
</evidence>
<comment type="similarity">
    <text evidence="11">Belongs to the UTX family.</text>
</comment>
<feature type="region of interest" description="Disordered" evidence="13">
    <location>
        <begin position="67"/>
        <end position="89"/>
    </location>
</feature>
<evidence type="ECO:0000256" key="8">
    <source>
        <dbReference type="ARBA" id="ARBA00023002"/>
    </source>
</evidence>
<feature type="compositionally biased region" description="Gly residues" evidence="13">
    <location>
        <begin position="73"/>
        <end position="85"/>
    </location>
</feature>
<dbReference type="InterPro" id="IPR051630">
    <property type="entry name" value="Corepressor-Demethylase"/>
</dbReference>
<evidence type="ECO:0000256" key="7">
    <source>
        <dbReference type="ARBA" id="ARBA00022964"/>
    </source>
</evidence>
<dbReference type="InterPro" id="IPR048560">
    <property type="entry name" value="KDM6A_B-like_GATAL"/>
</dbReference>
<dbReference type="KEGG" id="dci:103511376"/>
<dbReference type="Pfam" id="PF21326">
    <property type="entry name" value="KDM6_GATAL"/>
    <property type="match status" value="1"/>
</dbReference>
<evidence type="ECO:0000256" key="9">
    <source>
        <dbReference type="ARBA" id="ARBA00023004"/>
    </source>
</evidence>
<dbReference type="PANTHER" id="PTHR14017:SF1">
    <property type="entry name" value="LD02225P"/>
    <property type="match status" value="1"/>
</dbReference>
<dbReference type="GO" id="GO:0071558">
    <property type="term" value="F:histone H3K27me2/H3K27me3 demethylase activity"/>
    <property type="evidence" value="ECO:0007669"/>
    <property type="project" value="TreeGrafter"/>
</dbReference>
<evidence type="ECO:0000256" key="1">
    <source>
        <dbReference type="ARBA" id="ARBA00001954"/>
    </source>
</evidence>
<dbReference type="InterPro" id="IPR013083">
    <property type="entry name" value="Znf_RING/FYVE/PHD"/>
</dbReference>
<dbReference type="GeneID" id="103511376"/>
<evidence type="ECO:0000256" key="10">
    <source>
        <dbReference type="ARBA" id="ARBA00023242"/>
    </source>
</evidence>
<keyword evidence="3" id="KW-0597">Phosphoprotein</keyword>
<dbReference type="RefSeq" id="XP_008474321.1">
    <property type="nucleotide sequence ID" value="XM_008476099.2"/>
</dbReference>
<keyword evidence="10" id="KW-0539">Nucleus</keyword>
<dbReference type="Gene3D" id="2.60.120.650">
    <property type="entry name" value="Cupin"/>
    <property type="match status" value="1"/>
</dbReference>
<feature type="region of interest" description="Disordered" evidence="13">
    <location>
        <begin position="529"/>
        <end position="588"/>
    </location>
</feature>
<dbReference type="STRING" id="121845.A0A1S3D4P3"/>
<dbReference type="Gene3D" id="2.10.110.20">
    <property type="match status" value="1"/>
</dbReference>
<dbReference type="InterPro" id="IPR011011">
    <property type="entry name" value="Znf_FYVE_PHD"/>
</dbReference>
<dbReference type="GO" id="GO:0010468">
    <property type="term" value="P:regulation of gene expression"/>
    <property type="evidence" value="ECO:0007669"/>
    <property type="project" value="TreeGrafter"/>
</dbReference>
<comment type="subcellular location">
    <subcellularLocation>
        <location evidence="2">Nucleus</location>
    </subcellularLocation>
</comment>
<dbReference type="InterPro" id="IPR003347">
    <property type="entry name" value="JmjC_dom"/>
</dbReference>
<sequence>MDCAECKLPLPTDGDAAVCGKCDNGYHFDCTTVSKSSWMSMGPTRQTAWRCLPCKDVKAKRLLMSSQQLSGSQSGGGASSGGGGDDIGRKMEAFGKQLEAFNKNFTEKLNKGFVDSEQKIKAKLNEFEDSLNFYGNTIDEANKTVKSLEQKLVLMEKRLEKSENENKELKTRLRTLEIHMHESTQREYNNKIEISGLVNKNVDSARTAQKILELCNTNQMHTKAELVTRMGENRQEKISMLVQFDSRDDRNVVLGKIKKEKIYTKLNDVTQNGTSSIFINEALCPYYKKLLFEATRIKKDKKYAFLWVKDGRILLKKTVEVFNILFIREQEKRHVVHCMDCARKQAPNLEGFVCLEEYRMNELIQVFDNFQLHQVTWKFMKAKEKAEGLCKSRLESNCNVLSYKAPPPSPPDPPNIRLSKEQLAPPTPSVFLEHKKEAFSPNLQEFCLKHPIAVVRGLAAALKLDLGLFSTKTLVEANPEHSIEVRTQVQQTSDENMDPQNPGRKVWACISHRSHTSIAKYAQYQASSFQDSLREEREKNAGGGGHPTSSANLSDSDSKDSSGNNVRKKKLPGPTSVPGVKAPPGTKMLRFGTNVDLSDERKWKAQLQELLKLPAFARVVSAGNMLSHVGHVILGMNTVQLYMKVPGSRTPGHQENNNFCSININIGPGDCEWFAVPDAYWGVIYNLCEKNNLNYLHGSWWPSIEDLHEANVPVYRFLQRPGDLVWVNSGCVHWVQAVGWCNNIAWNVGPLTARQYLLAIERYEWNKLESYKSIVPMVHLSWNLARNIKVSDPKLFEYIK</sequence>
<keyword evidence="8" id="KW-0560">Oxidoreductase</keyword>
<reference evidence="16" key="1">
    <citation type="submission" date="2025-08" db="UniProtKB">
        <authorList>
            <consortium name="RefSeq"/>
        </authorList>
    </citation>
    <scope>IDENTIFICATION</scope>
</reference>
<evidence type="ECO:0000259" key="14">
    <source>
        <dbReference type="PROSITE" id="PS51184"/>
    </source>
</evidence>
<dbReference type="SUPFAM" id="SSF51197">
    <property type="entry name" value="Clavaminate synthase-like"/>
    <property type="match status" value="1"/>
</dbReference>
<evidence type="ECO:0000256" key="12">
    <source>
        <dbReference type="SAM" id="Coils"/>
    </source>
</evidence>
<keyword evidence="15" id="KW-1185">Reference proteome</keyword>
<dbReference type="CDD" id="cd15489">
    <property type="entry name" value="PHD_SF"/>
    <property type="match status" value="1"/>
</dbReference>
<keyword evidence="6" id="KW-0156">Chromatin regulator</keyword>
<evidence type="ECO:0000256" key="13">
    <source>
        <dbReference type="SAM" id="MobiDB-lite"/>
    </source>
</evidence>
<proteinExistence type="inferred from homology"/>
<dbReference type="InterPro" id="IPR046941">
    <property type="entry name" value="KDM6_GATAL_sf"/>
</dbReference>
<name>A0A1S3D4P3_DIACI</name>
<keyword evidence="7" id="KW-0223">Dioxygenase</keyword>
<dbReference type="GO" id="GO:0031490">
    <property type="term" value="F:chromatin DNA binding"/>
    <property type="evidence" value="ECO:0007669"/>
    <property type="project" value="TreeGrafter"/>
</dbReference>
<keyword evidence="9" id="KW-0408">Iron</keyword>
<evidence type="ECO:0000313" key="15">
    <source>
        <dbReference type="Proteomes" id="UP000079169"/>
    </source>
</evidence>
<dbReference type="SUPFAM" id="SSF57903">
    <property type="entry name" value="FYVE/PHD zinc finger"/>
    <property type="match status" value="1"/>
</dbReference>
<keyword evidence="5" id="KW-0862">Zinc</keyword>
<evidence type="ECO:0000256" key="6">
    <source>
        <dbReference type="ARBA" id="ARBA00022853"/>
    </source>
</evidence>
<evidence type="ECO:0000313" key="16">
    <source>
        <dbReference type="RefSeq" id="XP_008474321.1"/>
    </source>
</evidence>
<dbReference type="GO" id="GO:0000978">
    <property type="term" value="F:RNA polymerase II cis-regulatory region sequence-specific DNA binding"/>
    <property type="evidence" value="ECO:0007669"/>
    <property type="project" value="TreeGrafter"/>
</dbReference>
<evidence type="ECO:0000256" key="11">
    <source>
        <dbReference type="ARBA" id="ARBA00034483"/>
    </source>
</evidence>
<dbReference type="AlphaFoldDB" id="A0A1S3D4P3"/>
<organism evidence="15 16">
    <name type="scientific">Diaphorina citri</name>
    <name type="common">Asian citrus psyllid</name>
    <dbReference type="NCBI Taxonomy" id="121845"/>
    <lineage>
        <taxon>Eukaryota</taxon>
        <taxon>Metazoa</taxon>
        <taxon>Ecdysozoa</taxon>
        <taxon>Arthropoda</taxon>
        <taxon>Hexapoda</taxon>
        <taxon>Insecta</taxon>
        <taxon>Pterygota</taxon>
        <taxon>Neoptera</taxon>
        <taxon>Paraneoptera</taxon>
        <taxon>Hemiptera</taxon>
        <taxon>Sternorrhyncha</taxon>
        <taxon>Psylloidea</taxon>
        <taxon>Psyllidae</taxon>
        <taxon>Diaphorininae</taxon>
        <taxon>Diaphorina</taxon>
    </lineage>
</organism>
<dbReference type="Pfam" id="PF02373">
    <property type="entry name" value="JmjC"/>
    <property type="match status" value="1"/>
</dbReference>
<feature type="domain" description="JmjC" evidence="14">
    <location>
        <begin position="602"/>
        <end position="765"/>
    </location>
</feature>
<evidence type="ECO:0000256" key="3">
    <source>
        <dbReference type="ARBA" id="ARBA00022553"/>
    </source>
</evidence>